<sequence>MATRSITRGSTPFFAVVGLLLFALVMIASTPRWAGAGPVSQRSQTVGVMTPGSEVTTVSTLPHDQVRAEHLPRLWPAHQHTEAAPARPARAWPEAGSAAILGPQQPGHRAAGSRSPPLA</sequence>
<gene>
    <name evidence="2" type="ORF">OUY22_25450</name>
</gene>
<dbReference type="RefSeq" id="WP_270157663.1">
    <property type="nucleotide sequence ID" value="NZ_JAPNNL010000122.1"/>
</dbReference>
<keyword evidence="3" id="KW-1185">Reference proteome</keyword>
<reference evidence="2" key="1">
    <citation type="submission" date="2022-11" db="EMBL/GenBank/DDBJ databases">
        <title>Nonomuraea corallina sp. nov., a new species of the genus Nonomuraea isolated from sea side sediment in Thai sea.</title>
        <authorList>
            <person name="Ngamcharungchit C."/>
            <person name="Matsumoto A."/>
            <person name="Suriyachadkun C."/>
            <person name="Panbangred W."/>
            <person name="Inahashi Y."/>
            <person name="Intra B."/>
        </authorList>
    </citation>
    <scope>NUCLEOTIDE SEQUENCE</scope>
    <source>
        <strain evidence="2">MCN248</strain>
    </source>
</reference>
<dbReference type="EMBL" id="JAPNNL010000122">
    <property type="protein sequence ID" value="MDA0636769.1"/>
    <property type="molecule type" value="Genomic_DNA"/>
</dbReference>
<evidence type="ECO:0000313" key="3">
    <source>
        <dbReference type="Proteomes" id="UP001144036"/>
    </source>
</evidence>
<feature type="compositionally biased region" description="Low complexity" evidence="1">
    <location>
        <begin position="82"/>
        <end position="95"/>
    </location>
</feature>
<feature type="region of interest" description="Disordered" evidence="1">
    <location>
        <begin position="75"/>
        <end position="119"/>
    </location>
</feature>
<evidence type="ECO:0000256" key="1">
    <source>
        <dbReference type="SAM" id="MobiDB-lite"/>
    </source>
</evidence>
<organism evidence="2 3">
    <name type="scientific">Nonomuraea corallina</name>
    <dbReference type="NCBI Taxonomy" id="2989783"/>
    <lineage>
        <taxon>Bacteria</taxon>
        <taxon>Bacillati</taxon>
        <taxon>Actinomycetota</taxon>
        <taxon>Actinomycetes</taxon>
        <taxon>Streptosporangiales</taxon>
        <taxon>Streptosporangiaceae</taxon>
        <taxon>Nonomuraea</taxon>
    </lineage>
</organism>
<protein>
    <recommendedName>
        <fullName evidence="4">Secreted protein</fullName>
    </recommendedName>
</protein>
<proteinExistence type="predicted"/>
<name>A0ABT4SI08_9ACTN</name>
<accession>A0ABT4SI08</accession>
<comment type="caution">
    <text evidence="2">The sequence shown here is derived from an EMBL/GenBank/DDBJ whole genome shotgun (WGS) entry which is preliminary data.</text>
</comment>
<evidence type="ECO:0008006" key="4">
    <source>
        <dbReference type="Google" id="ProtNLM"/>
    </source>
</evidence>
<dbReference type="Proteomes" id="UP001144036">
    <property type="component" value="Unassembled WGS sequence"/>
</dbReference>
<evidence type="ECO:0000313" key="2">
    <source>
        <dbReference type="EMBL" id="MDA0636769.1"/>
    </source>
</evidence>